<dbReference type="InterPro" id="IPR007712">
    <property type="entry name" value="RelE/ParE_toxin"/>
</dbReference>
<dbReference type="KEGG" id="nfl:COO91_05732"/>
<dbReference type="RefSeq" id="WP_100900665.1">
    <property type="nucleotide sequence ID" value="NZ_CAWNNC010000001.1"/>
</dbReference>
<dbReference type="Proteomes" id="UP000232003">
    <property type="component" value="Chromosome"/>
</dbReference>
<dbReference type="EMBL" id="CP024785">
    <property type="protein sequence ID" value="AUB39734.1"/>
    <property type="molecule type" value="Genomic_DNA"/>
</dbReference>
<reference evidence="2 3" key="1">
    <citation type="submission" date="2017-11" db="EMBL/GenBank/DDBJ databases">
        <title>Complete genome of a free-living desiccation-tolerant cyanobacterium and its photosynthetic adaptation to extreme terrestrial habitat.</title>
        <authorList>
            <person name="Shang J."/>
        </authorList>
    </citation>
    <scope>NUCLEOTIDE SEQUENCE [LARGE SCALE GENOMIC DNA]</scope>
    <source>
        <strain evidence="2 3">CCNUN1</strain>
    </source>
</reference>
<name>A0A2K8SWB6_9NOSO</name>
<organism evidence="2 3">
    <name type="scientific">Nostoc flagelliforme CCNUN1</name>
    <dbReference type="NCBI Taxonomy" id="2038116"/>
    <lineage>
        <taxon>Bacteria</taxon>
        <taxon>Bacillati</taxon>
        <taxon>Cyanobacteriota</taxon>
        <taxon>Cyanophyceae</taxon>
        <taxon>Nostocales</taxon>
        <taxon>Nostocaceae</taxon>
        <taxon>Nostoc</taxon>
    </lineage>
</organism>
<dbReference type="Gene3D" id="3.30.2310.20">
    <property type="entry name" value="RelE-like"/>
    <property type="match status" value="1"/>
</dbReference>
<proteinExistence type="predicted"/>
<dbReference type="AlphaFoldDB" id="A0A2K8SWB6"/>
<keyword evidence="3" id="KW-1185">Reference proteome</keyword>
<keyword evidence="1" id="KW-1277">Toxin-antitoxin system</keyword>
<dbReference type="OrthoDB" id="278204at2"/>
<accession>A0A2K8SWB6</accession>
<gene>
    <name evidence="2" type="ORF">COO91_05732</name>
</gene>
<dbReference type="InterPro" id="IPR035093">
    <property type="entry name" value="RelE/ParE_toxin_dom_sf"/>
</dbReference>
<evidence type="ECO:0000313" key="2">
    <source>
        <dbReference type="EMBL" id="AUB39734.1"/>
    </source>
</evidence>
<evidence type="ECO:0000313" key="3">
    <source>
        <dbReference type="Proteomes" id="UP000232003"/>
    </source>
</evidence>
<sequence length="99" mass="11566">MSYQLIISPEAELDIQDAFEWYEQRDSGVGSEFVRAVDSCLALIGRNPSAYPVVYRQARRLLIRRFPYGVIYVVEENVITVIACYHVKRNPKQWQSRNI</sequence>
<evidence type="ECO:0000256" key="1">
    <source>
        <dbReference type="ARBA" id="ARBA00022649"/>
    </source>
</evidence>
<dbReference type="Pfam" id="PF05016">
    <property type="entry name" value="ParE_toxin"/>
    <property type="match status" value="1"/>
</dbReference>
<protein>
    <submittedName>
        <fullName evidence="2">Plasmid stabilization system protein ParE</fullName>
    </submittedName>
</protein>